<dbReference type="SMR" id="A0A067D3A5"/>
<dbReference type="AlphaFoldDB" id="A0A067D3A5"/>
<name>A0A067D3A5_CITSI</name>
<gene>
    <name evidence="1" type="ORF">CISIN_1g047372mg</name>
</gene>
<proteinExistence type="predicted"/>
<organism evidence="1 2">
    <name type="scientific">Citrus sinensis</name>
    <name type="common">Sweet orange</name>
    <name type="synonym">Citrus aurantium var. sinensis</name>
    <dbReference type="NCBI Taxonomy" id="2711"/>
    <lineage>
        <taxon>Eukaryota</taxon>
        <taxon>Viridiplantae</taxon>
        <taxon>Streptophyta</taxon>
        <taxon>Embryophyta</taxon>
        <taxon>Tracheophyta</taxon>
        <taxon>Spermatophyta</taxon>
        <taxon>Magnoliopsida</taxon>
        <taxon>eudicotyledons</taxon>
        <taxon>Gunneridae</taxon>
        <taxon>Pentapetalae</taxon>
        <taxon>rosids</taxon>
        <taxon>malvids</taxon>
        <taxon>Sapindales</taxon>
        <taxon>Rutaceae</taxon>
        <taxon>Aurantioideae</taxon>
        <taxon>Citrus</taxon>
    </lineage>
</organism>
<feature type="non-terminal residue" evidence="1">
    <location>
        <position position="1"/>
    </location>
</feature>
<protein>
    <submittedName>
        <fullName evidence="1">Uncharacterized protein</fullName>
    </submittedName>
</protein>
<evidence type="ECO:0000313" key="1">
    <source>
        <dbReference type="EMBL" id="KDO35990.1"/>
    </source>
</evidence>
<sequence>HMLKVFVRLDIDKLPNHFILPRWRQEANKFRKIDLGDFLKNDGKEELEALRLSHMCHQATKLACVAASSNKAYLIYMDGINELAKKLLDISNQPATVCQQKDDPCFSISSSQPLLLDPNISQTKGQKKDVNNTGRIKSGIELALGKKKMKCNSCGKLGHDNVFVL</sequence>
<accession>A0A067D3A5</accession>
<dbReference type="Proteomes" id="UP000027120">
    <property type="component" value="Unassembled WGS sequence"/>
</dbReference>
<keyword evidence="2" id="KW-1185">Reference proteome</keyword>
<dbReference type="EMBL" id="KK796352">
    <property type="protein sequence ID" value="KDO35990.1"/>
    <property type="molecule type" value="Genomic_DNA"/>
</dbReference>
<evidence type="ECO:0000313" key="2">
    <source>
        <dbReference type="Proteomes" id="UP000027120"/>
    </source>
</evidence>
<reference evidence="1 2" key="1">
    <citation type="submission" date="2014-04" db="EMBL/GenBank/DDBJ databases">
        <authorList>
            <consortium name="International Citrus Genome Consortium"/>
            <person name="Gmitter F."/>
            <person name="Chen C."/>
            <person name="Farmerie W."/>
            <person name="Harkins T."/>
            <person name="Desany B."/>
            <person name="Mohiuddin M."/>
            <person name="Kodira C."/>
            <person name="Borodovsky M."/>
            <person name="Lomsadze A."/>
            <person name="Burns P."/>
            <person name="Jenkins J."/>
            <person name="Prochnik S."/>
            <person name="Shu S."/>
            <person name="Chapman J."/>
            <person name="Pitluck S."/>
            <person name="Schmutz J."/>
            <person name="Rokhsar D."/>
        </authorList>
    </citation>
    <scope>NUCLEOTIDE SEQUENCE</scope>
</reference>